<proteinExistence type="predicted"/>
<evidence type="ECO:0000313" key="2">
    <source>
        <dbReference type="EMBL" id="RXK59385.1"/>
    </source>
</evidence>
<gene>
    <name evidence="2" type="ORF">ESA94_14725</name>
</gene>
<dbReference type="EMBL" id="SDHW01000004">
    <property type="protein sequence ID" value="RXK59385.1"/>
    <property type="molecule type" value="Genomic_DNA"/>
</dbReference>
<evidence type="ECO:0000259" key="1">
    <source>
        <dbReference type="Pfam" id="PF16871"/>
    </source>
</evidence>
<dbReference type="AlphaFoldDB" id="A0A4Q1CGU7"/>
<organism evidence="2 3">
    <name type="scientific">Lacibacter luteus</name>
    <dbReference type="NCBI Taxonomy" id="2508719"/>
    <lineage>
        <taxon>Bacteria</taxon>
        <taxon>Pseudomonadati</taxon>
        <taxon>Bacteroidota</taxon>
        <taxon>Chitinophagia</taxon>
        <taxon>Chitinophagales</taxon>
        <taxon>Chitinophagaceae</taxon>
        <taxon>Lacibacter</taxon>
    </lineage>
</organism>
<dbReference type="RefSeq" id="WP_129131688.1">
    <property type="nucleotide sequence ID" value="NZ_SDHW01000004.1"/>
</dbReference>
<reference evidence="2 3" key="1">
    <citation type="submission" date="2019-01" db="EMBL/GenBank/DDBJ databases">
        <title>Lacibacter sp. strain TTM-7.</title>
        <authorList>
            <person name="Chen W.-M."/>
        </authorList>
    </citation>
    <scope>NUCLEOTIDE SEQUENCE [LARGE SCALE GENOMIC DNA]</scope>
    <source>
        <strain evidence="2 3">TTM-7</strain>
    </source>
</reference>
<dbReference type="Proteomes" id="UP000290204">
    <property type="component" value="Unassembled WGS sequence"/>
</dbReference>
<name>A0A4Q1CGU7_9BACT</name>
<protein>
    <submittedName>
        <fullName evidence="2">DUF3472 domain-containing protein</fullName>
    </submittedName>
</protein>
<dbReference type="OrthoDB" id="6014523at2"/>
<evidence type="ECO:0000313" key="3">
    <source>
        <dbReference type="Proteomes" id="UP000290204"/>
    </source>
</evidence>
<keyword evidence="3" id="KW-1185">Reference proteome</keyword>
<dbReference type="InterPro" id="IPR031712">
    <property type="entry name" value="DUF5077"/>
</dbReference>
<dbReference type="Pfam" id="PF11958">
    <property type="entry name" value="DUF3472"/>
    <property type="match status" value="1"/>
</dbReference>
<dbReference type="InterPro" id="IPR021862">
    <property type="entry name" value="DUF3472"/>
</dbReference>
<feature type="domain" description="DUF5077" evidence="1">
    <location>
        <begin position="35"/>
        <end position="154"/>
    </location>
</feature>
<comment type="caution">
    <text evidence="2">The sequence shown here is derived from an EMBL/GenBank/DDBJ whole genome shotgun (WGS) entry which is preliminary data.</text>
</comment>
<dbReference type="Pfam" id="PF16871">
    <property type="entry name" value="DUF5077"/>
    <property type="match status" value="1"/>
</dbReference>
<sequence>MRQERRNIFEIGRLLGLISILMLPVTVTAQQEVSVPLGGNSWVTSKAGSEKVTNNGWVNWQHADAIFSTWVYVKQKGSLHIASTIAVPEGKSVINCTVNGKSAQTALEGTAKKYSLGEFTVNDSGYVRIDVQGISKTGTVFASMDALQLSGSAVDAQTLFVKNNEGNYFYWGRRGPSVHLSYDVTEVKEDIEWFYNEIVVPAGSDVIGSYYMANGFGEGYFGMQVNSSTERRVLFSVWSPFHTDDPKQIPEDKKIIMLKKGTNVYTGEFGNEGSGGQSYLKYNWKAGDTCRFLLRGKPVDNNYTNYTAWFYSTVEKKWLLIASFNRPATSTYLKRLHSFLENFDPTTGYITRKAWYQNQWVRTVGGEWKQLSKATFTGDATAQKQYRVDYAGGVDAAKFFLQNCGFFGNRTVLRSQFAHTVKQNVPVADLSVLQ</sequence>
<accession>A0A4Q1CGU7</accession>